<feature type="region of interest" description="Disordered" evidence="1">
    <location>
        <begin position="255"/>
        <end position="279"/>
    </location>
</feature>
<dbReference type="PANTHER" id="PTHR28258:SF1">
    <property type="entry name" value="VACUOLAR SEGREGATION PROTEIN 7"/>
    <property type="match status" value="1"/>
</dbReference>
<dbReference type="GO" id="GO:1903778">
    <property type="term" value="P:protein localization to vacuolar membrane"/>
    <property type="evidence" value="ECO:0007669"/>
    <property type="project" value="TreeGrafter"/>
</dbReference>
<dbReference type="GO" id="GO:0010513">
    <property type="term" value="P:positive regulation of phosphatidylinositol biosynthetic process"/>
    <property type="evidence" value="ECO:0007669"/>
    <property type="project" value="TreeGrafter"/>
</dbReference>
<dbReference type="PANTHER" id="PTHR28258">
    <property type="entry name" value="VACUOLAR SEGREGATION PROTEIN 7"/>
    <property type="match status" value="1"/>
</dbReference>
<dbReference type="OrthoDB" id="1204at2759"/>
<evidence type="ECO:0000313" key="2">
    <source>
        <dbReference type="EMBL" id="CAG8478667.1"/>
    </source>
</evidence>
<feature type="region of interest" description="Disordered" evidence="1">
    <location>
        <begin position="1"/>
        <end position="101"/>
    </location>
</feature>
<accession>A0A9N8W6G0</accession>
<feature type="compositionally biased region" description="Polar residues" evidence="1">
    <location>
        <begin position="1"/>
        <end position="21"/>
    </location>
</feature>
<protein>
    <submittedName>
        <fullName evidence="2">3060_t:CDS:1</fullName>
    </submittedName>
</protein>
<dbReference type="Proteomes" id="UP000789396">
    <property type="component" value="Unassembled WGS sequence"/>
</dbReference>
<dbReference type="GO" id="GO:0000329">
    <property type="term" value="C:fungal-type vacuole membrane"/>
    <property type="evidence" value="ECO:0007669"/>
    <property type="project" value="TreeGrafter"/>
</dbReference>
<dbReference type="GO" id="GO:0070772">
    <property type="term" value="C:PAS complex"/>
    <property type="evidence" value="ECO:0007669"/>
    <property type="project" value="TreeGrafter"/>
</dbReference>
<evidence type="ECO:0000256" key="1">
    <source>
        <dbReference type="SAM" id="MobiDB-lite"/>
    </source>
</evidence>
<dbReference type="AlphaFoldDB" id="A0A9N8W6G0"/>
<organism evidence="2 3">
    <name type="scientific">Racocetra fulgida</name>
    <dbReference type="NCBI Taxonomy" id="60492"/>
    <lineage>
        <taxon>Eukaryota</taxon>
        <taxon>Fungi</taxon>
        <taxon>Fungi incertae sedis</taxon>
        <taxon>Mucoromycota</taxon>
        <taxon>Glomeromycotina</taxon>
        <taxon>Glomeromycetes</taxon>
        <taxon>Diversisporales</taxon>
        <taxon>Gigasporaceae</taxon>
        <taxon>Racocetra</taxon>
    </lineage>
</organism>
<feature type="compositionally biased region" description="Basic and acidic residues" evidence="1">
    <location>
        <begin position="258"/>
        <end position="268"/>
    </location>
</feature>
<dbReference type="EMBL" id="CAJVPZ010000883">
    <property type="protein sequence ID" value="CAG8478667.1"/>
    <property type="molecule type" value="Genomic_DNA"/>
</dbReference>
<dbReference type="GO" id="GO:0000011">
    <property type="term" value="P:vacuole inheritance"/>
    <property type="evidence" value="ECO:0007669"/>
    <property type="project" value="TreeGrafter"/>
</dbReference>
<dbReference type="Pfam" id="PF12751">
    <property type="entry name" value="Vac7"/>
    <property type="match status" value="1"/>
</dbReference>
<comment type="caution">
    <text evidence="2">The sequence shown here is derived from an EMBL/GenBank/DDBJ whole genome shotgun (WGS) entry which is preliminary data.</text>
</comment>
<evidence type="ECO:0000313" key="3">
    <source>
        <dbReference type="Proteomes" id="UP000789396"/>
    </source>
</evidence>
<reference evidence="2" key="1">
    <citation type="submission" date="2021-06" db="EMBL/GenBank/DDBJ databases">
        <authorList>
            <person name="Kallberg Y."/>
            <person name="Tangrot J."/>
            <person name="Rosling A."/>
        </authorList>
    </citation>
    <scope>NUCLEOTIDE SEQUENCE</scope>
    <source>
        <strain evidence="2">IN212</strain>
    </source>
</reference>
<keyword evidence="3" id="KW-1185">Reference proteome</keyword>
<gene>
    <name evidence="2" type="ORF">RFULGI_LOCUS1441</name>
</gene>
<dbReference type="InterPro" id="IPR024260">
    <property type="entry name" value="Vac7"/>
</dbReference>
<name>A0A9N8W6G0_9GLOM</name>
<proteinExistence type="predicted"/>
<feature type="compositionally biased region" description="Low complexity" evidence="1">
    <location>
        <begin position="46"/>
        <end position="74"/>
    </location>
</feature>
<sequence>MSTGASTPSVEISPNSSVTSIENSEREEPRRCNNNNDSPSGIPVTEPSESSEPSEPSEGTTDHSQQPQQFQSQSPPQPLVKEQPVDQQQRSSPPKKSSHAKKLVDKFATFSPMRNKGSDRKLIVETAYSNYNVKKEKTQKKKKRITEGMSKADIFAASVASAVDAADEEVYFTYSTSNSRTPSLTSLNGMAAPLSNPNIFQDNHNLAQQFQIPPSVYHFSTPTPYRTYNTFPHRSHFPTGFYNNTPAPESVDIIPNHLKNDSPNDKSSNKPTGVMRSSLPDMSQYVKDVTIKDITNVLTADKELMFDIQVKGRNFGLLDVEIIDTDLNVFATPIPTGIPGGPGSHWDDDIMTNPLSIHESAPSEFLGTILALDEPLIFPSGINRTGVISTPTGQVRLKNPGGDDKAIDGTEDSLDKDGKSRIIRGLNTNLVSGQCGDWDKEQENKIFMSLI</sequence>